<reference evidence="3 4" key="1">
    <citation type="submission" date="2019-11" db="EMBL/GenBank/DDBJ databases">
        <title>Whole genome sequence of Haloferax sp. MBLA0078.</title>
        <authorList>
            <person name="Seo M.-J."/>
            <person name="Cho E.-S."/>
        </authorList>
    </citation>
    <scope>NUCLEOTIDE SEQUENCE [LARGE SCALE GENOMIC DNA]</scope>
    <source>
        <strain evidence="3 4">MBLA0078</strain>
    </source>
</reference>
<organism evidence="3 4">
    <name type="scientific">Haloferax marinum</name>
    <dbReference type="NCBI Taxonomy" id="2666143"/>
    <lineage>
        <taxon>Archaea</taxon>
        <taxon>Methanobacteriati</taxon>
        <taxon>Methanobacteriota</taxon>
        <taxon>Stenosarchaea group</taxon>
        <taxon>Halobacteria</taxon>
        <taxon>Halobacteriales</taxon>
        <taxon>Haloferacaceae</taxon>
        <taxon>Haloferax</taxon>
    </lineage>
</organism>
<dbReference type="Pfam" id="PF26496">
    <property type="entry name" value="DUF8163"/>
    <property type="match status" value="1"/>
</dbReference>
<gene>
    <name evidence="3" type="ORF">GJR99_12140</name>
</gene>
<dbReference type="AlphaFoldDB" id="A0A6A8G9P0"/>
<feature type="transmembrane region" description="Helical" evidence="1">
    <location>
        <begin position="122"/>
        <end position="140"/>
    </location>
</feature>
<feature type="transmembrane region" description="Helical" evidence="1">
    <location>
        <begin position="57"/>
        <end position="84"/>
    </location>
</feature>
<dbReference type="EMBL" id="WKJQ01000001">
    <property type="protein sequence ID" value="MRW97318.1"/>
    <property type="molecule type" value="Genomic_DNA"/>
</dbReference>
<feature type="transmembrane region" description="Helical" evidence="1">
    <location>
        <begin position="12"/>
        <end position="42"/>
    </location>
</feature>
<evidence type="ECO:0000256" key="1">
    <source>
        <dbReference type="SAM" id="Phobius"/>
    </source>
</evidence>
<sequence length="154" mass="16271">MSNDSSRLWRILLSFTGISVIGFLMWELSGVLALPLVVILLISTRVLPPQYAFAVDAVLVAALVGETVTSTQAIGLAFGLGALIGAESIRNDHFDVRTVIGFLTIFVVASGAVVSFLESSGFALVALVVAVTTAVSAYGLHRYELVTLDLLTET</sequence>
<evidence type="ECO:0000313" key="4">
    <source>
        <dbReference type="Proteomes" id="UP000443423"/>
    </source>
</evidence>
<keyword evidence="1" id="KW-1133">Transmembrane helix</keyword>
<evidence type="ECO:0000313" key="3">
    <source>
        <dbReference type="EMBL" id="MRW97318.1"/>
    </source>
</evidence>
<dbReference type="Proteomes" id="UP000443423">
    <property type="component" value="Unassembled WGS sequence"/>
</dbReference>
<accession>A0A6A8G9P0</accession>
<dbReference type="InterPro" id="IPR058477">
    <property type="entry name" value="DUF8163"/>
</dbReference>
<proteinExistence type="predicted"/>
<comment type="caution">
    <text evidence="3">The sequence shown here is derived from an EMBL/GenBank/DDBJ whole genome shotgun (WGS) entry which is preliminary data.</text>
</comment>
<keyword evidence="1" id="KW-0812">Transmembrane</keyword>
<dbReference type="RefSeq" id="WP_151112505.1">
    <property type="nucleotide sequence ID" value="NZ_WKJQ01000001.1"/>
</dbReference>
<protein>
    <recommendedName>
        <fullName evidence="2">DUF8163 domain-containing protein</fullName>
    </recommendedName>
</protein>
<name>A0A6A8G9P0_9EURY</name>
<feature type="transmembrane region" description="Helical" evidence="1">
    <location>
        <begin position="96"/>
        <end position="116"/>
    </location>
</feature>
<keyword evidence="1" id="KW-0472">Membrane</keyword>
<feature type="domain" description="DUF8163" evidence="2">
    <location>
        <begin position="15"/>
        <end position="153"/>
    </location>
</feature>
<evidence type="ECO:0000259" key="2">
    <source>
        <dbReference type="Pfam" id="PF26496"/>
    </source>
</evidence>
<keyword evidence="4" id="KW-1185">Reference proteome</keyword>